<organism evidence="6 7">
    <name type="scientific">Saccoglossus kowalevskii</name>
    <name type="common">Acorn worm</name>
    <dbReference type="NCBI Taxonomy" id="10224"/>
    <lineage>
        <taxon>Eukaryota</taxon>
        <taxon>Metazoa</taxon>
        <taxon>Hemichordata</taxon>
        <taxon>Enteropneusta</taxon>
        <taxon>Harrimaniidae</taxon>
        <taxon>Saccoglossus</taxon>
    </lineage>
</organism>
<proteinExistence type="predicted"/>
<dbReference type="SMART" id="SM00474">
    <property type="entry name" value="35EXOc"/>
    <property type="match status" value="1"/>
</dbReference>
<evidence type="ECO:0000313" key="7">
    <source>
        <dbReference type="RefSeq" id="XP_002739809.1"/>
    </source>
</evidence>
<feature type="region of interest" description="Disordered" evidence="4">
    <location>
        <begin position="353"/>
        <end position="372"/>
    </location>
</feature>
<dbReference type="InterPro" id="IPR051132">
    <property type="entry name" value="3-5_Exonuclease_domain"/>
</dbReference>
<protein>
    <submittedName>
        <fullName evidence="7">Exonuclease 3'-5' domain-containing protein 2-like</fullName>
    </submittedName>
</protein>
<name>A0ABM0GXY2_SACKO</name>
<dbReference type="GeneID" id="100373441"/>
<evidence type="ECO:0000256" key="1">
    <source>
        <dbReference type="ARBA" id="ARBA00022722"/>
    </source>
</evidence>
<accession>A0ABM0GXY2</accession>
<dbReference type="InterPro" id="IPR002562">
    <property type="entry name" value="3'-5'_exonuclease_dom"/>
</dbReference>
<dbReference type="PANTHER" id="PTHR13620:SF104">
    <property type="entry name" value="EXONUCLEASE 3'-5' DOMAIN-CONTAINING PROTEIN 2"/>
    <property type="match status" value="1"/>
</dbReference>
<keyword evidence="2" id="KW-0378">Hydrolase</keyword>
<reference evidence="7" key="1">
    <citation type="submission" date="2025-08" db="UniProtKB">
        <authorList>
            <consortium name="RefSeq"/>
        </authorList>
    </citation>
    <scope>IDENTIFICATION</scope>
    <source>
        <tissue evidence="7">Testes</tissue>
    </source>
</reference>
<keyword evidence="1" id="KW-0540">Nuclease</keyword>
<dbReference type="RefSeq" id="XP_002739809.1">
    <property type="nucleotide sequence ID" value="XM_002739763.1"/>
</dbReference>
<evidence type="ECO:0000313" key="6">
    <source>
        <dbReference type="Proteomes" id="UP000694865"/>
    </source>
</evidence>
<evidence type="ECO:0000256" key="2">
    <source>
        <dbReference type="ARBA" id="ARBA00022801"/>
    </source>
</evidence>
<keyword evidence="6" id="KW-1185">Reference proteome</keyword>
<sequence length="682" mass="78054">MEGAVSELQEATKQMVRVESASQYAAAKGKRKRRNPSFREENTVAKFYTHCPAARREAPLLFWIALVYSSLDAAGNQPLDTPVGNTLLHSGLQSLALHRQHRGGLLHQQGGMEGPDPHHYQLWWKKFSIRAWNCNVELTAHHLPGVRNSQVDALSRRLCLQNTEWQVLGLDCEWVSVDGHPNPVSLLQLSTLDYCYLIQIHRIQPMLPECLIDILQDKSILKVGVGIMEDAKKLLHDYKMLVRGCVDLRTFTFRHRPQLKRCITGSLADLSYEILGKEMDKSLDVRCGNWEAVDFSDVQISYAAEDAVSSVQIFVSVALNKLDFNEEDLRSGDNWVRVLSLCQGIIDVKFRQEGGKKNNPRKGNAVAKSKKPNEVKHVSKAYSARRGPLYDNCQLLAPDGQLLCTCDRRKAEWYVHKDIGEVVHDDQPYTVRLKFEPSGRPGSERNYYLTEKENRCVVCGAVDSYIRKNVVPHEYRKYFPRRLKEHSSHDVVLLCFACHQLSSNLDAPMRQHYADLCDAPLPSHTHNRYHENITVVKIRSAARALKFNRGKLPEARKLELEEYIQNYCSIDDVNDEVIEECIKLDSKVTNDGYIPHGYKVVEVVRQSEGGLIEFEKAWRQHFLNTMQPKFLPELWSVDHRTVSAGEHTNRRKYGSEEDDIIQVKSHDNECSSHSNNEFETDL</sequence>
<dbReference type="Proteomes" id="UP000694865">
    <property type="component" value="Unplaced"/>
</dbReference>
<feature type="domain" description="3'-5' exonuclease" evidence="5">
    <location>
        <begin position="146"/>
        <end position="323"/>
    </location>
</feature>
<dbReference type="Gene3D" id="3.30.420.10">
    <property type="entry name" value="Ribonuclease H-like superfamily/Ribonuclease H"/>
    <property type="match status" value="1"/>
</dbReference>
<keyword evidence="3" id="KW-0269">Exonuclease</keyword>
<dbReference type="InterPro" id="IPR036397">
    <property type="entry name" value="RNaseH_sf"/>
</dbReference>
<dbReference type="SUPFAM" id="SSF53098">
    <property type="entry name" value="Ribonuclease H-like"/>
    <property type="match status" value="1"/>
</dbReference>
<evidence type="ECO:0000256" key="3">
    <source>
        <dbReference type="ARBA" id="ARBA00022839"/>
    </source>
</evidence>
<evidence type="ECO:0000259" key="5">
    <source>
        <dbReference type="SMART" id="SM00474"/>
    </source>
</evidence>
<dbReference type="CDD" id="cd06141">
    <property type="entry name" value="WRN_exo"/>
    <property type="match status" value="1"/>
</dbReference>
<gene>
    <name evidence="7" type="primary">LOC100373441</name>
</gene>
<evidence type="ECO:0000256" key="4">
    <source>
        <dbReference type="SAM" id="MobiDB-lite"/>
    </source>
</evidence>
<dbReference type="Pfam" id="PF01612">
    <property type="entry name" value="DNA_pol_A_exo1"/>
    <property type="match status" value="1"/>
</dbReference>
<dbReference type="InterPro" id="IPR012337">
    <property type="entry name" value="RNaseH-like_sf"/>
</dbReference>
<dbReference type="PANTHER" id="PTHR13620">
    <property type="entry name" value="3-5 EXONUCLEASE"/>
    <property type="match status" value="1"/>
</dbReference>